<dbReference type="GO" id="GO:0009318">
    <property type="term" value="C:exodeoxyribonuclease VII complex"/>
    <property type="evidence" value="ECO:0007669"/>
    <property type="project" value="UniProtKB-UniRule"/>
</dbReference>
<evidence type="ECO:0000256" key="3">
    <source>
        <dbReference type="ARBA" id="ARBA00022801"/>
    </source>
</evidence>
<keyword evidence="3 5" id="KW-0378">Hydrolase</keyword>
<evidence type="ECO:0000256" key="4">
    <source>
        <dbReference type="ARBA" id="ARBA00022839"/>
    </source>
</evidence>
<dbReference type="GO" id="GO:0008855">
    <property type="term" value="F:exodeoxyribonuclease VII activity"/>
    <property type="evidence" value="ECO:0007669"/>
    <property type="project" value="UniProtKB-UniRule"/>
</dbReference>
<dbReference type="Pfam" id="PF13742">
    <property type="entry name" value="tRNA_anti_2"/>
    <property type="match status" value="1"/>
</dbReference>
<dbReference type="GO" id="GO:0005737">
    <property type="term" value="C:cytoplasm"/>
    <property type="evidence" value="ECO:0007669"/>
    <property type="project" value="UniProtKB-SubCell"/>
</dbReference>
<reference evidence="9 10" key="1">
    <citation type="submission" date="2013-10" db="EMBL/GenBank/DDBJ databases">
        <title>Salinisphaera orenii MK-B5 Genome Sequencing.</title>
        <authorList>
            <person name="Lai Q."/>
            <person name="Li C."/>
            <person name="Shao Z."/>
        </authorList>
    </citation>
    <scope>NUCLEOTIDE SEQUENCE [LARGE SCALE GENOMIC DNA]</scope>
    <source>
        <strain evidence="9 10">MK-B5</strain>
    </source>
</reference>
<dbReference type="EC" id="3.1.11.6" evidence="5"/>
<proteinExistence type="inferred from homology"/>
<dbReference type="Proteomes" id="UP000283993">
    <property type="component" value="Unassembled WGS sequence"/>
</dbReference>
<feature type="domain" description="Exonuclease VII large subunit C-terminal" evidence="7">
    <location>
        <begin position="128"/>
        <end position="442"/>
    </location>
</feature>
<keyword evidence="1 5" id="KW-0963">Cytoplasm</keyword>
<dbReference type="InterPro" id="IPR020579">
    <property type="entry name" value="Exonuc_VII_lsu_C"/>
</dbReference>
<dbReference type="PANTHER" id="PTHR30008">
    <property type="entry name" value="EXODEOXYRIBONUCLEASE 7 LARGE SUBUNIT"/>
    <property type="match status" value="1"/>
</dbReference>
<dbReference type="Pfam" id="PF02601">
    <property type="entry name" value="Exonuc_VII_L"/>
    <property type="match status" value="1"/>
</dbReference>
<evidence type="ECO:0000256" key="1">
    <source>
        <dbReference type="ARBA" id="ARBA00022490"/>
    </source>
</evidence>
<dbReference type="AlphaFoldDB" id="A0A423PGJ3"/>
<name>A0A423PGJ3_9GAMM</name>
<keyword evidence="2 5" id="KW-0540">Nuclease</keyword>
<evidence type="ECO:0000259" key="8">
    <source>
        <dbReference type="Pfam" id="PF13742"/>
    </source>
</evidence>
<evidence type="ECO:0000259" key="7">
    <source>
        <dbReference type="Pfam" id="PF02601"/>
    </source>
</evidence>
<sequence>MTNAATNGPTVFSVTELNAAVRELLEHSFGLLWVEGEISNVARPRSGHIYFSLKDGDAQVRCALFRGKARLVRTALDNGAQVRLRARVSLYAARGDYQLIVEHVEDAGDGALQRAFEQLKARLDAEGLFAAERKRALPAAPARIGVITSATGAAIRDVLSVVARRYPLGAVRVYPVPVQGEAAPAAIVAALTRASARADCDVLLLVRGGGSLEDLQAFNDENVARAIVASRVPVVSGVGHEVDVTIADFAADVRAATPSAAAELVCPDLAARAAVVPQAAARLQRRMRSRLSTARERLDGLTARLARQHPRRRLEAPMQRLDDAELRLQRAMRLRLGRRRDHATALSQRLQRASPASRITRERRRCEALERRLTLATRGHIRNADQRLRSAARGLNGVSPLQTLERGYAIARDARGEVVRNADDVTEGSRIAVDLARGRLDCDVHTVHSTPPDRSPE</sequence>
<comment type="similarity">
    <text evidence="5 6">Belongs to the XseA family.</text>
</comment>
<gene>
    <name evidence="5" type="primary">xseA</name>
    <name evidence="9" type="ORF">SAOR_14585</name>
</gene>
<comment type="caution">
    <text evidence="9">The sequence shown here is derived from an EMBL/GenBank/DDBJ whole genome shotgun (WGS) entry which is preliminary data.</text>
</comment>
<comment type="subunit">
    <text evidence="5">Heterooligomer composed of large and small subunits.</text>
</comment>
<protein>
    <recommendedName>
        <fullName evidence="5">Exodeoxyribonuclease 7 large subunit</fullName>
        <ecNumber evidence="5">3.1.11.6</ecNumber>
    </recommendedName>
    <alternativeName>
        <fullName evidence="5">Exodeoxyribonuclease VII large subunit</fullName>
        <shortName evidence="5">Exonuclease VII large subunit</shortName>
    </alternativeName>
</protein>
<evidence type="ECO:0000256" key="5">
    <source>
        <dbReference type="HAMAP-Rule" id="MF_00378"/>
    </source>
</evidence>
<comment type="catalytic activity">
    <reaction evidence="5 6">
        <text>Exonucleolytic cleavage in either 5'- to 3'- or 3'- to 5'-direction to yield nucleoside 5'-phosphates.</text>
        <dbReference type="EC" id="3.1.11.6"/>
    </reaction>
</comment>
<evidence type="ECO:0000256" key="2">
    <source>
        <dbReference type="ARBA" id="ARBA00022722"/>
    </source>
</evidence>
<dbReference type="NCBIfam" id="TIGR00237">
    <property type="entry name" value="xseA"/>
    <property type="match status" value="1"/>
</dbReference>
<dbReference type="HAMAP" id="MF_00378">
    <property type="entry name" value="Exonuc_7_L"/>
    <property type="match status" value="1"/>
</dbReference>
<dbReference type="CDD" id="cd04489">
    <property type="entry name" value="ExoVII_LU_OBF"/>
    <property type="match status" value="1"/>
</dbReference>
<dbReference type="EMBL" id="AYKH01000041">
    <property type="protein sequence ID" value="ROO24732.1"/>
    <property type="molecule type" value="Genomic_DNA"/>
</dbReference>
<organism evidence="9 10">
    <name type="scientific">Salinisphaera orenii MK-B5</name>
    <dbReference type="NCBI Taxonomy" id="856730"/>
    <lineage>
        <taxon>Bacteria</taxon>
        <taxon>Pseudomonadati</taxon>
        <taxon>Pseudomonadota</taxon>
        <taxon>Gammaproteobacteria</taxon>
        <taxon>Salinisphaerales</taxon>
        <taxon>Salinisphaeraceae</taxon>
        <taxon>Salinisphaera</taxon>
    </lineage>
</organism>
<dbReference type="PANTHER" id="PTHR30008:SF0">
    <property type="entry name" value="EXODEOXYRIBONUCLEASE 7 LARGE SUBUNIT"/>
    <property type="match status" value="1"/>
</dbReference>
<evidence type="ECO:0000313" key="10">
    <source>
        <dbReference type="Proteomes" id="UP000283993"/>
    </source>
</evidence>
<comment type="function">
    <text evidence="5">Bidirectionally degrades single-stranded DNA into large acid-insoluble oligonucleotides, which are then degraded further into small acid-soluble oligonucleotides.</text>
</comment>
<dbReference type="InterPro" id="IPR025824">
    <property type="entry name" value="OB-fold_nuc-bd_dom"/>
</dbReference>
<dbReference type="RefSeq" id="WP_123632069.1">
    <property type="nucleotide sequence ID" value="NZ_AYKH01000041.1"/>
</dbReference>
<keyword evidence="10" id="KW-1185">Reference proteome</keyword>
<keyword evidence="4 5" id="KW-0269">Exonuclease</keyword>
<feature type="domain" description="OB-fold nucleic acid binding" evidence="8">
    <location>
        <begin position="12"/>
        <end position="105"/>
    </location>
</feature>
<dbReference type="GO" id="GO:0003676">
    <property type="term" value="F:nucleic acid binding"/>
    <property type="evidence" value="ECO:0007669"/>
    <property type="project" value="InterPro"/>
</dbReference>
<accession>A0A423PGJ3</accession>
<comment type="subcellular location">
    <subcellularLocation>
        <location evidence="5 6">Cytoplasm</location>
    </subcellularLocation>
</comment>
<dbReference type="GO" id="GO:0006308">
    <property type="term" value="P:DNA catabolic process"/>
    <property type="evidence" value="ECO:0007669"/>
    <property type="project" value="UniProtKB-UniRule"/>
</dbReference>
<evidence type="ECO:0000313" key="9">
    <source>
        <dbReference type="EMBL" id="ROO24732.1"/>
    </source>
</evidence>
<dbReference type="InterPro" id="IPR003753">
    <property type="entry name" value="Exonuc_VII_L"/>
</dbReference>
<evidence type="ECO:0000256" key="6">
    <source>
        <dbReference type="RuleBase" id="RU004355"/>
    </source>
</evidence>